<dbReference type="Proteomes" id="UP000297452">
    <property type="component" value="Unassembled WGS sequence"/>
</dbReference>
<organism evidence="1 2">
    <name type="scientific">Botryotinia narcissicola</name>
    <dbReference type="NCBI Taxonomy" id="278944"/>
    <lineage>
        <taxon>Eukaryota</taxon>
        <taxon>Fungi</taxon>
        <taxon>Dikarya</taxon>
        <taxon>Ascomycota</taxon>
        <taxon>Pezizomycotina</taxon>
        <taxon>Leotiomycetes</taxon>
        <taxon>Helotiales</taxon>
        <taxon>Sclerotiniaceae</taxon>
        <taxon>Botryotinia</taxon>
    </lineage>
</organism>
<sequence length="79" mass="8657">MGVGVWGSRKAAPYRFLIPEQWKADELSTAFLKVVGDSKEAISMRKKARELSLPYKTKPGQITAAHELAKLARSPGSSL</sequence>
<evidence type="ECO:0000313" key="1">
    <source>
        <dbReference type="EMBL" id="TGO60883.1"/>
    </source>
</evidence>
<gene>
    <name evidence="1" type="ORF">BOTNAR_0138g00100</name>
</gene>
<proteinExistence type="predicted"/>
<name>A0A4Z1IVS2_9HELO</name>
<reference evidence="1 2" key="1">
    <citation type="submission" date="2017-12" db="EMBL/GenBank/DDBJ databases">
        <title>Comparative genomics of Botrytis spp.</title>
        <authorList>
            <person name="Valero-Jimenez C.A."/>
            <person name="Tapia P."/>
            <person name="Veloso J."/>
            <person name="Silva-Moreno E."/>
            <person name="Staats M."/>
            <person name="Valdes J.H."/>
            <person name="Van Kan J.A.L."/>
        </authorList>
    </citation>
    <scope>NUCLEOTIDE SEQUENCE [LARGE SCALE GENOMIC DNA]</scope>
    <source>
        <strain evidence="1 2">MUCL2120</strain>
    </source>
</reference>
<accession>A0A4Z1IVS2</accession>
<dbReference type="AlphaFoldDB" id="A0A4Z1IVS2"/>
<keyword evidence="2" id="KW-1185">Reference proteome</keyword>
<dbReference type="EMBL" id="PQXJ01000138">
    <property type="protein sequence ID" value="TGO60883.1"/>
    <property type="molecule type" value="Genomic_DNA"/>
</dbReference>
<protein>
    <submittedName>
        <fullName evidence="1">Uncharacterized protein</fullName>
    </submittedName>
</protein>
<comment type="caution">
    <text evidence="1">The sequence shown here is derived from an EMBL/GenBank/DDBJ whole genome shotgun (WGS) entry which is preliminary data.</text>
</comment>
<evidence type="ECO:0000313" key="2">
    <source>
        <dbReference type="Proteomes" id="UP000297452"/>
    </source>
</evidence>
<dbReference type="OrthoDB" id="407298at2759"/>